<proteinExistence type="predicted"/>
<accession>A0A4R6INW0</accession>
<evidence type="ECO:0000313" key="6">
    <source>
        <dbReference type="Proteomes" id="UP000295499"/>
    </source>
</evidence>
<organism evidence="5 6">
    <name type="scientific">Pedobacter duraquae</name>
    <dbReference type="NCBI Taxonomy" id="425511"/>
    <lineage>
        <taxon>Bacteria</taxon>
        <taxon>Pseudomonadati</taxon>
        <taxon>Bacteroidota</taxon>
        <taxon>Sphingobacteriia</taxon>
        <taxon>Sphingobacteriales</taxon>
        <taxon>Sphingobacteriaceae</taxon>
        <taxon>Pedobacter</taxon>
    </lineage>
</organism>
<keyword evidence="6" id="KW-1185">Reference proteome</keyword>
<dbReference type="InterPro" id="IPR012292">
    <property type="entry name" value="Globin/Proto"/>
</dbReference>
<evidence type="ECO:0000256" key="4">
    <source>
        <dbReference type="ARBA" id="ARBA00023004"/>
    </source>
</evidence>
<evidence type="ECO:0000256" key="3">
    <source>
        <dbReference type="ARBA" id="ARBA00022723"/>
    </source>
</evidence>
<sequence>MKNDINGLDDIKTFVNEFYGKVQQDDLIGPVFALAVSDWTPHLEKMYQFWNAALFSVPGFKGNPFAKHAPLAIEQEHFDRWLVLFRETIDNNFIGDMAEEVKKRADLMAALFMSKLSYMREHKIKTIL</sequence>
<dbReference type="EMBL" id="SNWM01000001">
    <property type="protein sequence ID" value="TDO23930.1"/>
    <property type="molecule type" value="Genomic_DNA"/>
</dbReference>
<dbReference type="RefSeq" id="WP_133551501.1">
    <property type="nucleotide sequence ID" value="NZ_SNWM01000001.1"/>
</dbReference>
<dbReference type="GO" id="GO:0020037">
    <property type="term" value="F:heme binding"/>
    <property type="evidence" value="ECO:0007669"/>
    <property type="project" value="InterPro"/>
</dbReference>
<dbReference type="OrthoDB" id="25954at2"/>
<comment type="caution">
    <text evidence="5">The sequence shown here is derived from an EMBL/GenBank/DDBJ whole genome shotgun (WGS) entry which is preliminary data.</text>
</comment>
<evidence type="ECO:0000313" key="5">
    <source>
        <dbReference type="EMBL" id="TDO23930.1"/>
    </source>
</evidence>
<dbReference type="GO" id="GO:0019825">
    <property type="term" value="F:oxygen binding"/>
    <property type="evidence" value="ECO:0007669"/>
    <property type="project" value="InterPro"/>
</dbReference>
<dbReference type="Gene3D" id="1.10.490.10">
    <property type="entry name" value="Globins"/>
    <property type="match status" value="1"/>
</dbReference>
<dbReference type="Pfam" id="PF01152">
    <property type="entry name" value="Bac_globin"/>
    <property type="match status" value="1"/>
</dbReference>
<name>A0A4R6INW0_9SPHI</name>
<dbReference type="Proteomes" id="UP000295499">
    <property type="component" value="Unassembled WGS sequence"/>
</dbReference>
<evidence type="ECO:0000256" key="1">
    <source>
        <dbReference type="ARBA" id="ARBA00022448"/>
    </source>
</evidence>
<protein>
    <submittedName>
        <fullName evidence="5">Hemoglobin</fullName>
    </submittedName>
</protein>
<keyword evidence="2" id="KW-0349">Heme</keyword>
<dbReference type="InterPro" id="IPR001486">
    <property type="entry name" value="Hemoglobin_trunc"/>
</dbReference>
<keyword evidence="4" id="KW-0408">Iron</keyword>
<dbReference type="GO" id="GO:0046872">
    <property type="term" value="F:metal ion binding"/>
    <property type="evidence" value="ECO:0007669"/>
    <property type="project" value="UniProtKB-KW"/>
</dbReference>
<dbReference type="SUPFAM" id="SSF46458">
    <property type="entry name" value="Globin-like"/>
    <property type="match status" value="1"/>
</dbReference>
<keyword evidence="1" id="KW-0813">Transport</keyword>
<dbReference type="InterPro" id="IPR009050">
    <property type="entry name" value="Globin-like_sf"/>
</dbReference>
<gene>
    <name evidence="5" type="ORF">CLV32_0216</name>
</gene>
<reference evidence="5 6" key="1">
    <citation type="submission" date="2019-03" db="EMBL/GenBank/DDBJ databases">
        <title>Genomic Encyclopedia of Archaeal and Bacterial Type Strains, Phase II (KMG-II): from individual species to whole genera.</title>
        <authorList>
            <person name="Goeker M."/>
        </authorList>
    </citation>
    <scope>NUCLEOTIDE SEQUENCE [LARGE SCALE GENOMIC DNA]</scope>
    <source>
        <strain evidence="5 6">DSM 19034</strain>
    </source>
</reference>
<keyword evidence="3" id="KW-0479">Metal-binding</keyword>
<evidence type="ECO:0000256" key="2">
    <source>
        <dbReference type="ARBA" id="ARBA00022617"/>
    </source>
</evidence>
<dbReference type="AlphaFoldDB" id="A0A4R6INW0"/>
<dbReference type="CDD" id="cd08916">
    <property type="entry name" value="TrHb3_P"/>
    <property type="match status" value="1"/>
</dbReference>